<gene>
    <name evidence="1" type="ORF">KME15_26955</name>
</gene>
<name>A0A951QGR8_9CYAN</name>
<evidence type="ECO:0000313" key="2">
    <source>
        <dbReference type="Proteomes" id="UP000757435"/>
    </source>
</evidence>
<reference evidence="1" key="2">
    <citation type="journal article" date="2022" name="Microbiol. Resour. Announc.">
        <title>Metagenome Sequencing to Explore Phylogenomics of Terrestrial Cyanobacteria.</title>
        <authorList>
            <person name="Ward R.D."/>
            <person name="Stajich J.E."/>
            <person name="Johansen J.R."/>
            <person name="Huntemann M."/>
            <person name="Clum A."/>
            <person name="Foster B."/>
            <person name="Foster B."/>
            <person name="Roux S."/>
            <person name="Palaniappan K."/>
            <person name="Varghese N."/>
            <person name="Mukherjee S."/>
            <person name="Reddy T.B.K."/>
            <person name="Daum C."/>
            <person name="Copeland A."/>
            <person name="Chen I.A."/>
            <person name="Ivanova N.N."/>
            <person name="Kyrpides N.C."/>
            <person name="Shapiro N."/>
            <person name="Eloe-Fadrosh E.A."/>
            <person name="Pietrasiak N."/>
        </authorList>
    </citation>
    <scope>NUCLEOTIDE SEQUENCE</scope>
    <source>
        <strain evidence="1">UHER 2000/2452</strain>
    </source>
</reference>
<organism evidence="1 2">
    <name type="scientific">Drouetiella hepatica Uher 2000/2452</name>
    <dbReference type="NCBI Taxonomy" id="904376"/>
    <lineage>
        <taxon>Bacteria</taxon>
        <taxon>Bacillati</taxon>
        <taxon>Cyanobacteriota</taxon>
        <taxon>Cyanophyceae</taxon>
        <taxon>Oculatellales</taxon>
        <taxon>Oculatellaceae</taxon>
        <taxon>Drouetiella</taxon>
    </lineage>
</organism>
<dbReference type="EMBL" id="JAHHHD010000068">
    <property type="protein sequence ID" value="MBW4662309.1"/>
    <property type="molecule type" value="Genomic_DNA"/>
</dbReference>
<proteinExistence type="predicted"/>
<protein>
    <submittedName>
        <fullName evidence="1">Uncharacterized protein</fullName>
    </submittedName>
</protein>
<sequence length="236" mass="26538">MDYGTTLIKNPTAAHAPAIDAKAAEWGNVEADILGYLSDVSKLEAFANAAQDAEQIASYIEPFLQNARTYFESMQQVTEGQVEWTELRKKFGSTVAKSIAKIRKLNAEFGSEMETIDAQDRANLLKIEQKRKHAIAEVAAELNHALQMEIFRHQNKISGIELRNKANQQRQTLQQSLREKRQELMQRARYGNRLNASPTEQIPVSIHQSNGTQRSGISASGQPGFWSRLWQGLGNR</sequence>
<reference evidence="1" key="1">
    <citation type="submission" date="2021-05" db="EMBL/GenBank/DDBJ databases">
        <authorList>
            <person name="Pietrasiak N."/>
            <person name="Ward R."/>
            <person name="Stajich J.E."/>
            <person name="Kurbessoian T."/>
        </authorList>
    </citation>
    <scope>NUCLEOTIDE SEQUENCE</scope>
    <source>
        <strain evidence="1">UHER 2000/2452</strain>
    </source>
</reference>
<evidence type="ECO:0000313" key="1">
    <source>
        <dbReference type="EMBL" id="MBW4662309.1"/>
    </source>
</evidence>
<accession>A0A951QGR8</accession>
<dbReference type="AlphaFoldDB" id="A0A951QGR8"/>
<dbReference type="Proteomes" id="UP000757435">
    <property type="component" value="Unassembled WGS sequence"/>
</dbReference>
<comment type="caution">
    <text evidence="1">The sequence shown here is derived from an EMBL/GenBank/DDBJ whole genome shotgun (WGS) entry which is preliminary data.</text>
</comment>